<keyword evidence="3" id="KW-1185">Reference proteome</keyword>
<dbReference type="EMBL" id="JAGPYM010000028">
    <property type="protein sequence ID" value="KAH6879811.1"/>
    <property type="molecule type" value="Genomic_DNA"/>
</dbReference>
<reference evidence="2 3" key="1">
    <citation type="journal article" date="2021" name="Nat. Commun.">
        <title>Genetic determinants of endophytism in the Arabidopsis root mycobiome.</title>
        <authorList>
            <person name="Mesny F."/>
            <person name="Miyauchi S."/>
            <person name="Thiergart T."/>
            <person name="Pickel B."/>
            <person name="Atanasova L."/>
            <person name="Karlsson M."/>
            <person name="Huettel B."/>
            <person name="Barry K.W."/>
            <person name="Haridas S."/>
            <person name="Chen C."/>
            <person name="Bauer D."/>
            <person name="Andreopoulos W."/>
            <person name="Pangilinan J."/>
            <person name="LaButti K."/>
            <person name="Riley R."/>
            <person name="Lipzen A."/>
            <person name="Clum A."/>
            <person name="Drula E."/>
            <person name="Henrissat B."/>
            <person name="Kohler A."/>
            <person name="Grigoriev I.V."/>
            <person name="Martin F.M."/>
            <person name="Hacquard S."/>
        </authorList>
    </citation>
    <scope>NUCLEOTIDE SEQUENCE [LARGE SCALE GENOMIC DNA]</scope>
    <source>
        <strain evidence="2 3">MPI-CAGE-CH-0241</strain>
    </source>
</reference>
<evidence type="ECO:0000313" key="2">
    <source>
        <dbReference type="EMBL" id="KAH6879811.1"/>
    </source>
</evidence>
<sequence>MAGAGSCLLSLVSWGMAGPLRSNSVFRSSVLSSQLGGACKEIQKRESPLQRPLGLYKRMPSVQCILRAEWWASKQLDHDWIA</sequence>
<dbReference type="Proteomes" id="UP000777438">
    <property type="component" value="Unassembled WGS sequence"/>
</dbReference>
<evidence type="ECO:0000313" key="3">
    <source>
        <dbReference type="Proteomes" id="UP000777438"/>
    </source>
</evidence>
<comment type="caution">
    <text evidence="2">The sequence shown here is derived from an EMBL/GenBank/DDBJ whole genome shotgun (WGS) entry which is preliminary data.</text>
</comment>
<dbReference type="AlphaFoldDB" id="A0A9P8VY13"/>
<keyword evidence="1" id="KW-0732">Signal</keyword>
<protein>
    <submittedName>
        <fullName evidence="2">Uncharacterized protein</fullName>
    </submittedName>
</protein>
<organism evidence="2 3">
    <name type="scientific">Thelonectria olida</name>
    <dbReference type="NCBI Taxonomy" id="1576542"/>
    <lineage>
        <taxon>Eukaryota</taxon>
        <taxon>Fungi</taxon>
        <taxon>Dikarya</taxon>
        <taxon>Ascomycota</taxon>
        <taxon>Pezizomycotina</taxon>
        <taxon>Sordariomycetes</taxon>
        <taxon>Hypocreomycetidae</taxon>
        <taxon>Hypocreales</taxon>
        <taxon>Nectriaceae</taxon>
        <taxon>Thelonectria</taxon>
    </lineage>
</organism>
<name>A0A9P8VY13_9HYPO</name>
<evidence type="ECO:0000256" key="1">
    <source>
        <dbReference type="SAM" id="SignalP"/>
    </source>
</evidence>
<proteinExistence type="predicted"/>
<feature type="signal peptide" evidence="1">
    <location>
        <begin position="1"/>
        <end position="17"/>
    </location>
</feature>
<feature type="chain" id="PRO_5040483364" evidence="1">
    <location>
        <begin position="18"/>
        <end position="82"/>
    </location>
</feature>
<gene>
    <name evidence="2" type="ORF">B0T10DRAFT_152829</name>
</gene>
<accession>A0A9P8VY13</accession>